<proteinExistence type="predicted"/>
<feature type="transmembrane region" description="Helical" evidence="6">
    <location>
        <begin position="404"/>
        <end position="425"/>
    </location>
</feature>
<dbReference type="Proteomes" id="UP000284379">
    <property type="component" value="Unassembled WGS sequence"/>
</dbReference>
<feature type="transmembrane region" description="Helical" evidence="6">
    <location>
        <begin position="317"/>
        <end position="339"/>
    </location>
</feature>
<dbReference type="PANTHER" id="PTHR30250:SF26">
    <property type="entry name" value="PSMA PROTEIN"/>
    <property type="match status" value="1"/>
</dbReference>
<keyword evidence="4 6" id="KW-1133">Transmembrane helix</keyword>
<keyword evidence="3 6" id="KW-0812">Transmembrane</keyword>
<keyword evidence="5 6" id="KW-0472">Membrane</keyword>
<feature type="transmembrane region" description="Helical" evidence="6">
    <location>
        <begin position="16"/>
        <end position="33"/>
    </location>
</feature>
<feature type="transmembrane region" description="Helical" evidence="6">
    <location>
        <begin position="469"/>
        <end position="489"/>
    </location>
</feature>
<feature type="transmembrane region" description="Helical" evidence="6">
    <location>
        <begin position="161"/>
        <end position="182"/>
    </location>
</feature>
<dbReference type="InterPro" id="IPR050833">
    <property type="entry name" value="Poly_Biosynth_Transport"/>
</dbReference>
<evidence type="ECO:0000256" key="6">
    <source>
        <dbReference type="SAM" id="Phobius"/>
    </source>
</evidence>
<evidence type="ECO:0000313" key="7">
    <source>
        <dbReference type="EMBL" id="RHB38266.1"/>
    </source>
</evidence>
<evidence type="ECO:0000256" key="1">
    <source>
        <dbReference type="ARBA" id="ARBA00004651"/>
    </source>
</evidence>
<protein>
    <recommendedName>
        <fullName evidence="9">Lipopolysaccharide biosynthesis protein</fullName>
    </recommendedName>
</protein>
<feature type="transmembrane region" description="Helical" evidence="6">
    <location>
        <begin position="351"/>
        <end position="373"/>
    </location>
</feature>
<evidence type="ECO:0008006" key="9">
    <source>
        <dbReference type="Google" id="ProtNLM"/>
    </source>
</evidence>
<comment type="caution">
    <text evidence="7">The sequence shown here is derived from an EMBL/GenBank/DDBJ whole genome shotgun (WGS) entry which is preliminary data.</text>
</comment>
<feature type="transmembrane region" description="Helical" evidence="6">
    <location>
        <begin position="437"/>
        <end position="457"/>
    </location>
</feature>
<keyword evidence="2" id="KW-1003">Cell membrane</keyword>
<dbReference type="AlphaFoldDB" id="A0A413VXG6"/>
<evidence type="ECO:0000256" key="2">
    <source>
        <dbReference type="ARBA" id="ARBA00022475"/>
    </source>
</evidence>
<feature type="transmembrane region" description="Helical" evidence="6">
    <location>
        <begin position="188"/>
        <end position="211"/>
    </location>
</feature>
<feature type="transmembrane region" description="Helical" evidence="6">
    <location>
        <begin position="93"/>
        <end position="114"/>
    </location>
</feature>
<feature type="transmembrane region" description="Helical" evidence="6">
    <location>
        <begin position="380"/>
        <end position="398"/>
    </location>
</feature>
<sequence length="509" mass="57600">MSNLSSNNKRIAKNTLFLYVRMLFLMFISLYTSRVVLDKLGVEDFGIFNVVGGLAAMFTFFSSSLSNATQRFLNIELGQDNLNGAKNVFSQYFLFYCIIAIVVIVAAETIGLWFVWNKLVIPPDRVVAAVCVYQFTVLSLCITLIGIVFNSEIVVHENMRIYSYIGIFEGVAKLAVAFLISVSPFDRLIVYGLLLLITTLAVQGYYAYYGLKHYEECQIRFIWDRVLLKKTSSIVGWNMISTAVEAVNDSGVNVLLNIFFGPTVNAARAVSYQVSSAVNSFVVNFFTAVRPQLMKSYASGDRESLIKLFFNSTKFSFMLLWVLCLPIFFSIDTILHMWLTEVPEYTNTFTLWILAYSLVIVFNNPVWPIALAIGDLKRYVPYESCVSLMIFPLSYVALRSGCSPVIVFVIMFGVKCCYVVVVLTIINRYIHFSGYKYLRNVILPIVKVVSASSFIAYGLSKILPATLPYIILLVFLIVSLALAVIWIFGITHRQRRYLITFLKSKLSKK</sequence>
<organism evidence="7 8">
    <name type="scientific">Bacteroides nordii</name>
    <dbReference type="NCBI Taxonomy" id="291645"/>
    <lineage>
        <taxon>Bacteria</taxon>
        <taxon>Pseudomonadati</taxon>
        <taxon>Bacteroidota</taxon>
        <taxon>Bacteroidia</taxon>
        <taxon>Bacteroidales</taxon>
        <taxon>Bacteroidaceae</taxon>
        <taxon>Bacteroides</taxon>
    </lineage>
</organism>
<dbReference type="EMBL" id="QSGO01000001">
    <property type="protein sequence ID" value="RHB38266.1"/>
    <property type="molecule type" value="Genomic_DNA"/>
</dbReference>
<dbReference type="PANTHER" id="PTHR30250">
    <property type="entry name" value="PST FAMILY PREDICTED COLANIC ACID TRANSPORTER"/>
    <property type="match status" value="1"/>
</dbReference>
<evidence type="ECO:0000313" key="8">
    <source>
        <dbReference type="Proteomes" id="UP000284379"/>
    </source>
</evidence>
<feature type="transmembrane region" description="Helical" evidence="6">
    <location>
        <begin position="126"/>
        <end position="149"/>
    </location>
</feature>
<dbReference type="GO" id="GO:0005886">
    <property type="term" value="C:plasma membrane"/>
    <property type="evidence" value="ECO:0007669"/>
    <property type="project" value="UniProtKB-SubCell"/>
</dbReference>
<gene>
    <name evidence="7" type="ORF">DW888_00120</name>
</gene>
<feature type="transmembrane region" description="Helical" evidence="6">
    <location>
        <begin position="45"/>
        <end position="65"/>
    </location>
</feature>
<name>A0A413VXG6_9BACE</name>
<evidence type="ECO:0000256" key="5">
    <source>
        <dbReference type="ARBA" id="ARBA00023136"/>
    </source>
</evidence>
<evidence type="ECO:0000256" key="4">
    <source>
        <dbReference type="ARBA" id="ARBA00022989"/>
    </source>
</evidence>
<accession>A0A413VXG6</accession>
<evidence type="ECO:0000256" key="3">
    <source>
        <dbReference type="ARBA" id="ARBA00022692"/>
    </source>
</evidence>
<comment type="subcellular location">
    <subcellularLocation>
        <location evidence="1">Cell membrane</location>
        <topology evidence="1">Multi-pass membrane protein</topology>
    </subcellularLocation>
</comment>
<reference evidence="7 8" key="1">
    <citation type="submission" date="2018-08" db="EMBL/GenBank/DDBJ databases">
        <title>A genome reference for cultivated species of the human gut microbiota.</title>
        <authorList>
            <person name="Zou Y."/>
            <person name="Xue W."/>
            <person name="Luo G."/>
        </authorList>
    </citation>
    <scope>NUCLEOTIDE SEQUENCE [LARGE SCALE GENOMIC DNA]</scope>
    <source>
        <strain evidence="7 8">AM40-30BH</strain>
    </source>
</reference>